<dbReference type="CDD" id="cd00586">
    <property type="entry name" value="4HBT"/>
    <property type="match status" value="1"/>
</dbReference>
<comment type="similarity">
    <text evidence="1">Belongs to the 4-hydroxybenzoyl-CoA thioesterase family.</text>
</comment>
<dbReference type="Proteomes" id="UP000266389">
    <property type="component" value="Unassembled WGS sequence"/>
</dbReference>
<dbReference type="InterPro" id="IPR050563">
    <property type="entry name" value="4-hydroxybenzoyl-CoA_TE"/>
</dbReference>
<accession>A0A395M0H7</accession>
<keyword evidence="2" id="KW-0378">Hydrolase</keyword>
<evidence type="ECO:0000313" key="4">
    <source>
        <dbReference type="Proteomes" id="UP000266389"/>
    </source>
</evidence>
<name>A0A395M0H7_9BACT</name>
<dbReference type="NCBIfam" id="TIGR00051">
    <property type="entry name" value="YbgC/FadM family acyl-CoA thioesterase"/>
    <property type="match status" value="1"/>
</dbReference>
<reference evidence="3 4" key="1">
    <citation type="journal article" date="2011" name="ISME J.">
        <title>Community ecology of hot spring cyanobacterial mats: predominant populations and their functional potential.</title>
        <authorList>
            <person name="Klatt C.G."/>
            <person name="Wood J.M."/>
            <person name="Rusch D.B."/>
            <person name="Bateson M.M."/>
            <person name="Hamamura N."/>
            <person name="Heidelberg J.F."/>
            <person name="Grossman A.R."/>
            <person name="Bhaya D."/>
            <person name="Cohan F.M."/>
            <person name="Kuhl M."/>
            <person name="Bryant D.A."/>
            <person name="Ward D.M."/>
        </authorList>
    </citation>
    <scope>NUCLEOTIDE SEQUENCE [LARGE SCALE GENOMIC DNA]</scope>
    <source>
        <strain evidence="3">OS</strain>
    </source>
</reference>
<dbReference type="Gene3D" id="3.10.129.10">
    <property type="entry name" value="Hotdog Thioesterase"/>
    <property type="match status" value="1"/>
</dbReference>
<dbReference type="PANTHER" id="PTHR31793:SF27">
    <property type="entry name" value="NOVEL THIOESTERASE SUPERFAMILY DOMAIN AND SAPOSIN A-TYPE DOMAIN CONTAINING PROTEIN (0610012H03RIK)"/>
    <property type="match status" value="1"/>
</dbReference>
<dbReference type="GO" id="GO:0047617">
    <property type="term" value="F:fatty acyl-CoA hydrolase activity"/>
    <property type="evidence" value="ECO:0007669"/>
    <property type="project" value="TreeGrafter"/>
</dbReference>
<dbReference type="Pfam" id="PF13279">
    <property type="entry name" value="4HBT_2"/>
    <property type="match status" value="1"/>
</dbReference>
<dbReference type="PIRSF" id="PIRSF003230">
    <property type="entry name" value="YbgC"/>
    <property type="match status" value="1"/>
</dbReference>
<comment type="caution">
    <text evidence="3">The sequence shown here is derived from an EMBL/GenBank/DDBJ whole genome shotgun (WGS) entry which is preliminary data.</text>
</comment>
<dbReference type="InterPro" id="IPR006684">
    <property type="entry name" value="YbgC/YbaW"/>
</dbReference>
<gene>
    <name evidence="3" type="ORF">D0433_10850</name>
</gene>
<evidence type="ECO:0000256" key="1">
    <source>
        <dbReference type="ARBA" id="ARBA00005953"/>
    </source>
</evidence>
<dbReference type="EMBL" id="PHFL01000065">
    <property type="protein sequence ID" value="RFM23424.1"/>
    <property type="molecule type" value="Genomic_DNA"/>
</dbReference>
<evidence type="ECO:0000256" key="2">
    <source>
        <dbReference type="ARBA" id="ARBA00022801"/>
    </source>
</evidence>
<dbReference type="InterPro" id="IPR029069">
    <property type="entry name" value="HotDog_dom_sf"/>
</dbReference>
<dbReference type="PANTHER" id="PTHR31793">
    <property type="entry name" value="4-HYDROXYBENZOYL-COA THIOESTERASE FAMILY MEMBER"/>
    <property type="match status" value="1"/>
</dbReference>
<dbReference type="SUPFAM" id="SSF54637">
    <property type="entry name" value="Thioesterase/thiol ester dehydrase-isomerase"/>
    <property type="match status" value="1"/>
</dbReference>
<sequence length="150" mass="17191">MSQPPHKVFTYSLRVIYAHTDQMQVVYYARYFEFIEAARNELLRECGFAYKDLESLGIMLPVVSAHLDYLAPARYDDEILINTHVAKLENVRITLSYQGFEKRSGQKLFEGYTTHAFLSRSGKLSRPPAALIDALKAYLPHDANAQSMRV</sequence>
<organism evidence="3 4">
    <name type="scientific">Candidatus Thermochlorobacter aerophilus</name>
    <dbReference type="NCBI Taxonomy" id="1868324"/>
    <lineage>
        <taxon>Bacteria</taxon>
        <taxon>Pseudomonadati</taxon>
        <taxon>Chlorobiota</taxon>
        <taxon>Chlorobiia</taxon>
        <taxon>Chlorobiales</taxon>
        <taxon>Candidatus Thermochlorobacteriaceae</taxon>
        <taxon>Candidatus Thermochlorobacter</taxon>
    </lineage>
</organism>
<protein>
    <submittedName>
        <fullName evidence="3">Acyl-CoA thioesterase</fullName>
    </submittedName>
</protein>
<proteinExistence type="inferred from homology"/>
<dbReference type="AlphaFoldDB" id="A0A395M0H7"/>
<evidence type="ECO:0000313" key="3">
    <source>
        <dbReference type="EMBL" id="RFM23424.1"/>
    </source>
</evidence>